<protein>
    <submittedName>
        <fullName evidence="1">Uncharacterized protein</fullName>
    </submittedName>
</protein>
<dbReference type="AlphaFoldDB" id="A0A3N2AR63"/>
<proteinExistence type="predicted"/>
<dbReference type="RefSeq" id="WP_123696617.1">
    <property type="nucleotide sequence ID" value="NZ_RKHJ01000001.1"/>
</dbReference>
<organism evidence="1 2">
    <name type="scientific">Agrococcus jenensis</name>
    <dbReference type="NCBI Taxonomy" id="46353"/>
    <lineage>
        <taxon>Bacteria</taxon>
        <taxon>Bacillati</taxon>
        <taxon>Actinomycetota</taxon>
        <taxon>Actinomycetes</taxon>
        <taxon>Micrococcales</taxon>
        <taxon>Microbacteriaceae</taxon>
        <taxon>Agrococcus</taxon>
    </lineage>
</organism>
<reference evidence="1 2" key="1">
    <citation type="submission" date="2018-11" db="EMBL/GenBank/DDBJ databases">
        <title>Sequencing the genomes of 1000 actinobacteria strains.</title>
        <authorList>
            <person name="Klenk H.-P."/>
        </authorList>
    </citation>
    <scope>NUCLEOTIDE SEQUENCE [LARGE SCALE GENOMIC DNA]</scope>
    <source>
        <strain evidence="1 2">DSM 9580</strain>
    </source>
</reference>
<keyword evidence="2" id="KW-1185">Reference proteome</keyword>
<gene>
    <name evidence="1" type="ORF">EDD26_0903</name>
</gene>
<evidence type="ECO:0000313" key="2">
    <source>
        <dbReference type="Proteomes" id="UP000275456"/>
    </source>
</evidence>
<sequence length="102" mass="10648">MTDVPGAITIAPRALRATVRAAAAEAFGAPRADVRADVVERGPSLDLRITTPIGLGDETVLAAAERARRQLLERAGTLTGATLGACEVRITGCSVPERSRVR</sequence>
<name>A0A3N2AR63_9MICO</name>
<dbReference type="Proteomes" id="UP000275456">
    <property type="component" value="Unassembled WGS sequence"/>
</dbReference>
<accession>A0A3N2AR63</accession>
<comment type="caution">
    <text evidence="1">The sequence shown here is derived from an EMBL/GenBank/DDBJ whole genome shotgun (WGS) entry which is preliminary data.</text>
</comment>
<evidence type="ECO:0000313" key="1">
    <source>
        <dbReference type="EMBL" id="ROR65537.1"/>
    </source>
</evidence>
<dbReference type="EMBL" id="RKHJ01000001">
    <property type="protein sequence ID" value="ROR65537.1"/>
    <property type="molecule type" value="Genomic_DNA"/>
</dbReference>